<protein>
    <submittedName>
        <fullName evidence="2">(S)-ureidoglycine aminohydrolase</fullName>
        <ecNumber evidence="2">3.5.3.26</ecNumber>
    </submittedName>
</protein>
<keyword evidence="2" id="KW-0378">Hydrolase</keyword>
<gene>
    <name evidence="2" type="ORF">KG104_17000</name>
</gene>
<dbReference type="NCBIfam" id="NF008376">
    <property type="entry name" value="PRK11171.1-5"/>
    <property type="match status" value="1"/>
</dbReference>
<proteinExistence type="predicted"/>
<evidence type="ECO:0000259" key="1">
    <source>
        <dbReference type="Pfam" id="PF07883"/>
    </source>
</evidence>
<dbReference type="CDD" id="cd02211">
    <property type="entry name" value="cupin_UGlyAH_N"/>
    <property type="match status" value="1"/>
</dbReference>
<sequence>MNTPQHNAQHRGTPRYYSAAGGLPAQTELLTGRAAVTEAYTVIPRGVLRDIVTSVLPEWTDTRTWILNRPVAGGATTFAQYLVEVAPGGGSTSPEPQPTVESFVFILEGTLTVRLHGEDHVLAPGGFAYLPPDAQWSAFNESREPVKFQWIRKAYQPLAGHTPQPVFGNEADIEPTPMPATDNKWRTTRMIPVDDVAYDMHVNVVTFEPGAVIPFAETHVMEHGLYVLEGKAVYRLNQDWVEVEEGDYMSLRAFCPQACYAGGPSNFRYLLYKDVNRQILLGGQP</sequence>
<feature type="domain" description="Cupin type-2" evidence="1">
    <location>
        <begin position="204"/>
        <end position="269"/>
    </location>
</feature>
<dbReference type="EC" id="3.5.3.26" evidence="2"/>
<evidence type="ECO:0000313" key="3">
    <source>
        <dbReference type="Proteomes" id="UP000680588"/>
    </source>
</evidence>
<dbReference type="PANTHER" id="PTHR34571:SF1">
    <property type="entry name" value="(S)-UREIDOGLYCINE AMINOHYDROLASE"/>
    <property type="match status" value="1"/>
</dbReference>
<dbReference type="PANTHER" id="PTHR34571">
    <property type="entry name" value="(S)-UREIDOGLYCINE AMINOHYDROLASE"/>
    <property type="match status" value="1"/>
</dbReference>
<dbReference type="NCBIfam" id="NF040771">
    <property type="entry name" value="AAH_UGLYAH2"/>
    <property type="match status" value="1"/>
</dbReference>
<accession>A0A975PEX4</accession>
<dbReference type="Pfam" id="PF07883">
    <property type="entry name" value="Cupin_2"/>
    <property type="match status" value="2"/>
</dbReference>
<evidence type="ECO:0000313" key="2">
    <source>
        <dbReference type="EMBL" id="QWQ36108.1"/>
    </source>
</evidence>
<dbReference type="InterPro" id="IPR014710">
    <property type="entry name" value="RmlC-like_jellyroll"/>
</dbReference>
<dbReference type="EMBL" id="CP076456">
    <property type="protein sequence ID" value="QWQ36108.1"/>
    <property type="molecule type" value="Genomic_DNA"/>
</dbReference>
<dbReference type="GO" id="GO:0071522">
    <property type="term" value="F:ureidoglycine aminohydrolase activity"/>
    <property type="evidence" value="ECO:0007669"/>
    <property type="project" value="UniProtKB-EC"/>
</dbReference>
<dbReference type="InterPro" id="IPR011051">
    <property type="entry name" value="RmlC_Cupin_sf"/>
</dbReference>
<dbReference type="CDD" id="cd02212">
    <property type="entry name" value="cupin_UGlyAH_C"/>
    <property type="match status" value="1"/>
</dbReference>
<dbReference type="Gene3D" id="2.60.120.10">
    <property type="entry name" value="Jelly Rolls"/>
    <property type="match status" value="2"/>
</dbReference>
<dbReference type="AlphaFoldDB" id="A0A975PEX4"/>
<dbReference type="Proteomes" id="UP000680588">
    <property type="component" value="Chromosome"/>
</dbReference>
<dbReference type="SUPFAM" id="SSF51182">
    <property type="entry name" value="RmlC-like cupins"/>
    <property type="match status" value="1"/>
</dbReference>
<dbReference type="KEGG" id="asun:KG104_17000"/>
<dbReference type="NCBIfam" id="TIGR03214">
    <property type="entry name" value="ura-cupin"/>
    <property type="match status" value="1"/>
</dbReference>
<reference evidence="2" key="1">
    <citation type="submission" date="2021-06" db="EMBL/GenBank/DDBJ databases">
        <title>Novel species in genus Arthrobacter.</title>
        <authorList>
            <person name="Zhang G."/>
        </authorList>
    </citation>
    <scope>NUCLEOTIDE SEQUENCE</scope>
    <source>
        <strain evidence="2">Zg-ZUI122</strain>
    </source>
</reference>
<dbReference type="InterPro" id="IPR044704">
    <property type="entry name" value="UGlyAH_cupin_N"/>
</dbReference>
<dbReference type="InterPro" id="IPR013096">
    <property type="entry name" value="Cupin_2"/>
</dbReference>
<name>A0A975PEX4_9MICC</name>
<dbReference type="RefSeq" id="WP_207348255.1">
    <property type="nucleotide sequence ID" value="NZ_CP076456.1"/>
</dbReference>
<organism evidence="2 3">
    <name type="scientific">Arthrobacter sunyaminii</name>
    <dbReference type="NCBI Taxonomy" id="2816859"/>
    <lineage>
        <taxon>Bacteria</taxon>
        <taxon>Bacillati</taxon>
        <taxon>Actinomycetota</taxon>
        <taxon>Actinomycetes</taxon>
        <taxon>Micrococcales</taxon>
        <taxon>Micrococcaceae</taxon>
        <taxon>Arthrobacter</taxon>
    </lineage>
</organism>
<keyword evidence="3" id="KW-1185">Reference proteome</keyword>
<dbReference type="InterPro" id="IPR017627">
    <property type="entry name" value="UGHY"/>
</dbReference>
<feature type="domain" description="Cupin type-2" evidence="1">
    <location>
        <begin position="82"/>
        <end position="151"/>
    </location>
</feature>
<dbReference type="InterPro" id="IPR044697">
    <property type="entry name" value="UGlyAH_cupin_C"/>
</dbReference>